<dbReference type="RefSeq" id="WP_376864289.1">
    <property type="nucleotide sequence ID" value="NZ_JBHRYB010000001.1"/>
</dbReference>
<dbReference type="CDD" id="cd03230">
    <property type="entry name" value="ABC_DR_subfamily_A"/>
    <property type="match status" value="1"/>
</dbReference>
<dbReference type="SMART" id="SM00382">
    <property type="entry name" value="AAA"/>
    <property type="match status" value="1"/>
</dbReference>
<keyword evidence="3" id="KW-0547">Nucleotide-binding</keyword>
<evidence type="ECO:0000313" key="6">
    <source>
        <dbReference type="EMBL" id="MFC3678739.1"/>
    </source>
</evidence>
<comment type="similarity">
    <text evidence="1">Belongs to the ABC transporter superfamily.</text>
</comment>
<gene>
    <name evidence="6" type="ORF">ACFOMG_01270</name>
</gene>
<dbReference type="InterPro" id="IPR027417">
    <property type="entry name" value="P-loop_NTPase"/>
</dbReference>
<dbReference type="InterPro" id="IPR003439">
    <property type="entry name" value="ABC_transporter-like_ATP-bd"/>
</dbReference>
<evidence type="ECO:0000259" key="5">
    <source>
        <dbReference type="PROSITE" id="PS50893"/>
    </source>
</evidence>
<dbReference type="PANTHER" id="PTHR43335:SF4">
    <property type="entry name" value="ABC TRANSPORTER, ATP-BINDING PROTEIN"/>
    <property type="match status" value="1"/>
</dbReference>
<dbReference type="SUPFAM" id="SSF52540">
    <property type="entry name" value="P-loop containing nucleoside triphosphate hydrolases"/>
    <property type="match status" value="1"/>
</dbReference>
<proteinExistence type="inferred from homology"/>
<organism evidence="6 7">
    <name type="scientific">Bacterioplanoides pacificum</name>
    <dbReference type="NCBI Taxonomy" id="1171596"/>
    <lineage>
        <taxon>Bacteria</taxon>
        <taxon>Pseudomonadati</taxon>
        <taxon>Pseudomonadota</taxon>
        <taxon>Gammaproteobacteria</taxon>
        <taxon>Oceanospirillales</taxon>
        <taxon>Oceanospirillaceae</taxon>
        <taxon>Bacterioplanoides</taxon>
    </lineage>
</organism>
<evidence type="ECO:0000256" key="4">
    <source>
        <dbReference type="ARBA" id="ARBA00022840"/>
    </source>
</evidence>
<reference evidence="7" key="1">
    <citation type="journal article" date="2019" name="Int. J. Syst. Evol. Microbiol.">
        <title>The Global Catalogue of Microorganisms (GCM) 10K type strain sequencing project: providing services to taxonomists for standard genome sequencing and annotation.</title>
        <authorList>
            <consortium name="The Broad Institute Genomics Platform"/>
            <consortium name="The Broad Institute Genome Sequencing Center for Infectious Disease"/>
            <person name="Wu L."/>
            <person name="Ma J."/>
        </authorList>
    </citation>
    <scope>NUCLEOTIDE SEQUENCE [LARGE SCALE GENOMIC DNA]</scope>
    <source>
        <strain evidence="7">KCTC 42424</strain>
    </source>
</reference>
<dbReference type="Proteomes" id="UP001595722">
    <property type="component" value="Unassembled WGS sequence"/>
</dbReference>
<keyword evidence="4 6" id="KW-0067">ATP-binding</keyword>
<dbReference type="EMBL" id="JBHRYB010000001">
    <property type="protein sequence ID" value="MFC3678739.1"/>
    <property type="molecule type" value="Genomic_DNA"/>
</dbReference>
<dbReference type="InterPro" id="IPR017871">
    <property type="entry name" value="ABC_transporter-like_CS"/>
</dbReference>
<keyword evidence="7" id="KW-1185">Reference proteome</keyword>
<dbReference type="InterPro" id="IPR003593">
    <property type="entry name" value="AAA+_ATPase"/>
</dbReference>
<dbReference type="GO" id="GO:0005524">
    <property type="term" value="F:ATP binding"/>
    <property type="evidence" value="ECO:0007669"/>
    <property type="project" value="UniProtKB-KW"/>
</dbReference>
<protein>
    <submittedName>
        <fullName evidence="6">ABC transporter ATP-binding protein</fullName>
    </submittedName>
</protein>
<comment type="caution">
    <text evidence="6">The sequence shown here is derived from an EMBL/GenBank/DDBJ whole genome shotgun (WGS) entry which is preliminary data.</text>
</comment>
<evidence type="ECO:0000256" key="3">
    <source>
        <dbReference type="ARBA" id="ARBA00022741"/>
    </source>
</evidence>
<name>A0ABV7VNH2_9GAMM</name>
<feature type="domain" description="ABC transporter" evidence="5">
    <location>
        <begin position="5"/>
        <end position="232"/>
    </location>
</feature>
<evidence type="ECO:0000256" key="1">
    <source>
        <dbReference type="ARBA" id="ARBA00005417"/>
    </source>
</evidence>
<evidence type="ECO:0000313" key="7">
    <source>
        <dbReference type="Proteomes" id="UP001595722"/>
    </source>
</evidence>
<dbReference type="PROSITE" id="PS00211">
    <property type="entry name" value="ABC_TRANSPORTER_1"/>
    <property type="match status" value="1"/>
</dbReference>
<evidence type="ECO:0000256" key="2">
    <source>
        <dbReference type="ARBA" id="ARBA00022448"/>
    </source>
</evidence>
<sequence length="299" mass="33283">MTALIECQQLSKRFAAQTALDQLSFELHSQQPVALIGPNGAGKSTLFSIICGYQFADSGTIRVMGHAPGSAALRGQIGALPQDALFDPDLALLQQLQFLARLQGFSRAPALTEAQRVCELMGLADKHKVLPSQLSHGMKKRLSIAQALIGSPKLVLLDEPTAGLDPENALNIRRCIEQLADDTRFIISSHNLSELEKLCSQVLFLNQGRLQLQQNLQQQHSNLLTLQLWQSHAQLPDAIRQLSGVRQVKQQREQLQIDYDQQHNPALDQQLLQLLARLDIRYRQLSHGQSLEQQLFDLG</sequence>
<dbReference type="Gene3D" id="3.40.50.300">
    <property type="entry name" value="P-loop containing nucleotide triphosphate hydrolases"/>
    <property type="match status" value="1"/>
</dbReference>
<accession>A0ABV7VNH2</accession>
<dbReference type="PROSITE" id="PS50893">
    <property type="entry name" value="ABC_TRANSPORTER_2"/>
    <property type="match status" value="1"/>
</dbReference>
<dbReference type="Pfam" id="PF00005">
    <property type="entry name" value="ABC_tran"/>
    <property type="match status" value="1"/>
</dbReference>
<dbReference type="PANTHER" id="PTHR43335">
    <property type="entry name" value="ABC TRANSPORTER, ATP-BINDING PROTEIN"/>
    <property type="match status" value="1"/>
</dbReference>
<keyword evidence="2" id="KW-0813">Transport</keyword>